<organism evidence="2 3">
    <name type="scientific">Planoprotostelium fungivorum</name>
    <dbReference type="NCBI Taxonomy" id="1890364"/>
    <lineage>
        <taxon>Eukaryota</taxon>
        <taxon>Amoebozoa</taxon>
        <taxon>Evosea</taxon>
        <taxon>Variosea</taxon>
        <taxon>Cavosteliida</taxon>
        <taxon>Cavosteliaceae</taxon>
        <taxon>Planoprotostelium</taxon>
    </lineage>
</organism>
<feature type="compositionally biased region" description="Basic and acidic residues" evidence="1">
    <location>
        <begin position="72"/>
        <end position="101"/>
    </location>
</feature>
<keyword evidence="3" id="KW-1185">Reference proteome</keyword>
<feature type="compositionally biased region" description="Low complexity" evidence="1">
    <location>
        <begin position="53"/>
        <end position="62"/>
    </location>
</feature>
<accession>A0A2P6NNQ8</accession>
<dbReference type="Proteomes" id="UP000241769">
    <property type="component" value="Unassembled WGS sequence"/>
</dbReference>
<dbReference type="STRING" id="1890364.A0A2P6NNQ8"/>
<evidence type="ECO:0000313" key="3">
    <source>
        <dbReference type="Proteomes" id="UP000241769"/>
    </source>
</evidence>
<name>A0A2P6NNQ8_9EUKA</name>
<comment type="caution">
    <text evidence="2">The sequence shown here is derived from an EMBL/GenBank/DDBJ whole genome shotgun (WGS) entry which is preliminary data.</text>
</comment>
<dbReference type="AlphaFoldDB" id="A0A2P6NNQ8"/>
<evidence type="ECO:0000256" key="1">
    <source>
        <dbReference type="SAM" id="MobiDB-lite"/>
    </source>
</evidence>
<feature type="region of interest" description="Disordered" evidence="1">
    <location>
        <begin position="26"/>
        <end position="124"/>
    </location>
</feature>
<evidence type="ECO:0000313" key="2">
    <source>
        <dbReference type="EMBL" id="PRP85593.1"/>
    </source>
</evidence>
<proteinExistence type="predicted"/>
<protein>
    <submittedName>
        <fullName evidence="2">Uncharacterized protein</fullName>
    </submittedName>
</protein>
<feature type="compositionally biased region" description="Polar residues" evidence="1">
    <location>
        <begin position="107"/>
        <end position="119"/>
    </location>
</feature>
<dbReference type="EMBL" id="MDYQ01000042">
    <property type="protein sequence ID" value="PRP85593.1"/>
    <property type="molecule type" value="Genomic_DNA"/>
</dbReference>
<gene>
    <name evidence="2" type="ORF">PROFUN_06382</name>
</gene>
<dbReference type="InParanoid" id="A0A2P6NNQ8"/>
<reference evidence="2 3" key="1">
    <citation type="journal article" date="2018" name="Genome Biol. Evol.">
        <title>Multiple Roots of Fruiting Body Formation in Amoebozoa.</title>
        <authorList>
            <person name="Hillmann F."/>
            <person name="Forbes G."/>
            <person name="Novohradska S."/>
            <person name="Ferling I."/>
            <person name="Riege K."/>
            <person name="Groth M."/>
            <person name="Westermann M."/>
            <person name="Marz M."/>
            <person name="Spaller T."/>
            <person name="Winckler T."/>
            <person name="Schaap P."/>
            <person name="Glockner G."/>
        </authorList>
    </citation>
    <scope>NUCLEOTIDE SEQUENCE [LARGE SCALE GENOMIC DNA]</scope>
    <source>
        <strain evidence="2 3">Jena</strain>
    </source>
</reference>
<sequence length="564" mass="62525">MNPQMEKEMAEKEAVRLQRSMLRIAEGKTPMSARKVKAPDTVTIVTDPASHESSSSNNNSSSRTGTVPAWKIKMEEDKKIREQREQEMRDAKERVMRESLRGKYRSAATSLAPSTQGSRIPSPVVSRAVSADELPHVMDLPPPPSPSAAASTNNEPKSWAARDEMNWTMPEISPKKEAGNVPAAAVTVVPPVVQPAVATVQPVQPADATAVVPPVPVVQPVQPVIMTTTPVQPVTVATTPVQPVTVATTPVQPMNIVELKKAEKEPSTTSQKEVSPTKKPVNLSVTEDIIRHSTTTPPKPRTDEISSEIHRPAQHAEPDDELLEISRVESIVRHTNDLRGRKVVDPMMDDLIATAVHHCRGVLGTLNVGKASNFSRIQFEEISRNMVRAIVNKLTQVPMEDEQRKRIVVELKSFTTVGYSFLQTYYSHMNQELFDAGVAQVRAQLRQLLTHFKRLRSEMDSQPRAVLQRNLHKVSCMASDMVTELQKEGQTKKEENSSMVQEYIGFMRSSIVPLMAKDDQARMVGILKDLLKAGIEMNRAEEDAGKRMDVIDHLLTSLRSVTVI</sequence>